<evidence type="ECO:0000313" key="2">
    <source>
        <dbReference type="Proteomes" id="UP001148629"/>
    </source>
</evidence>
<comment type="caution">
    <text evidence="1">The sequence shown here is derived from an EMBL/GenBank/DDBJ whole genome shotgun (WGS) entry which is preliminary data.</text>
</comment>
<organism evidence="1 2">
    <name type="scientific">Fusarium decemcellulare</name>
    <dbReference type="NCBI Taxonomy" id="57161"/>
    <lineage>
        <taxon>Eukaryota</taxon>
        <taxon>Fungi</taxon>
        <taxon>Dikarya</taxon>
        <taxon>Ascomycota</taxon>
        <taxon>Pezizomycotina</taxon>
        <taxon>Sordariomycetes</taxon>
        <taxon>Hypocreomycetidae</taxon>
        <taxon>Hypocreales</taxon>
        <taxon>Nectriaceae</taxon>
        <taxon>Fusarium</taxon>
        <taxon>Fusarium decemcellulare species complex</taxon>
    </lineage>
</organism>
<proteinExistence type="predicted"/>
<reference evidence="1" key="1">
    <citation type="submission" date="2022-08" db="EMBL/GenBank/DDBJ databases">
        <title>Genome Sequence of Fusarium decemcellulare.</title>
        <authorList>
            <person name="Buettner E."/>
        </authorList>
    </citation>
    <scope>NUCLEOTIDE SEQUENCE</scope>
    <source>
        <strain evidence="1">Babe19</strain>
    </source>
</reference>
<dbReference type="EMBL" id="JANRMS010000185">
    <property type="protein sequence ID" value="KAJ3544650.1"/>
    <property type="molecule type" value="Genomic_DNA"/>
</dbReference>
<evidence type="ECO:0000313" key="1">
    <source>
        <dbReference type="EMBL" id="KAJ3544650.1"/>
    </source>
</evidence>
<dbReference type="Proteomes" id="UP001148629">
    <property type="component" value="Unassembled WGS sequence"/>
</dbReference>
<name>A0ACC1SRD7_9HYPO</name>
<accession>A0ACC1SRD7</accession>
<gene>
    <name evidence="1" type="ORF">NM208_g2938</name>
</gene>
<sequence>MTSGPVEDRSATLIGVVMMLLVIATLVVVLRLWTRYFILNQLGADDYLALVSLLVVIGCGIAMMLGSLEPGTRYGLGKHVSVINIETVPLYFKHFYVSVVLYMASLMFIKLTFLAHYYRLLAIQEMKRVYKAAIVIVGGWALSQVLVGIFICWPVHGVLGQDLGRSMYPESAAMVYQRRRQYRNGHHGVFAAHTSHQEPQASSKSKVHPRWNLHTVILSAIRIEYLQEFEDFSWKHVESNLWSLAELTSALICASLPTLRPFVIRYLPALASKLARSTGRYGRGHGSRIHSSSGGYNLGRENKSSKSSSRGADQLFRDNGATFEMQHQYSSDEIGYSRHRSDEDLVGGWETGGVVAPALVLCAMTAALSYDPEYLAIVSGFPPQERPDTFTDVFELRNFTEAALYNSIRILPTPANITETKIEYKSLDNATINLYHFSSKETTEASEPGPAVVFAHGGGGISCSVDVYAPQIARYVADTGITFFAVDYRLAPEHPAPTPADDVFAGLNYVSSHAAELNIDAKRIAIMGDSAGGGIAAGVALMARDEGLSPPLAKQILVYPMLDDRTKLPDASPLEQFLIWKSGDNRLAWAALLDDDAGKEDADVSIYAAPGRAKDLRDLPSTYIEVGGLDLFHAEDLSYASHIAAEDIEVELHLWPGLPHVFEMASEATIVKKALDARIRALKSF</sequence>
<protein>
    <submittedName>
        <fullName evidence="1">Uncharacterized protein</fullName>
    </submittedName>
</protein>
<keyword evidence="2" id="KW-1185">Reference proteome</keyword>